<keyword evidence="2" id="KW-1185">Reference proteome</keyword>
<evidence type="ECO:0000313" key="1">
    <source>
        <dbReference type="EMBL" id="MED6182755.1"/>
    </source>
</evidence>
<name>A0ABU6WC60_9FABA</name>
<accession>A0ABU6WC60</accession>
<evidence type="ECO:0000313" key="2">
    <source>
        <dbReference type="Proteomes" id="UP001341840"/>
    </source>
</evidence>
<reference evidence="1 2" key="1">
    <citation type="journal article" date="2023" name="Plants (Basel)">
        <title>Bridging the Gap: Combining Genomics and Transcriptomics Approaches to Understand Stylosanthes scabra, an Orphan Legume from the Brazilian Caatinga.</title>
        <authorList>
            <person name="Ferreira-Neto J.R.C."/>
            <person name="da Silva M.D."/>
            <person name="Binneck E."/>
            <person name="de Melo N.F."/>
            <person name="da Silva R.H."/>
            <person name="de Melo A.L.T.M."/>
            <person name="Pandolfi V."/>
            <person name="Bustamante F.O."/>
            <person name="Brasileiro-Vidal A.C."/>
            <person name="Benko-Iseppon A.M."/>
        </authorList>
    </citation>
    <scope>NUCLEOTIDE SEQUENCE [LARGE SCALE GENOMIC DNA]</scope>
    <source>
        <tissue evidence="1">Leaves</tissue>
    </source>
</reference>
<gene>
    <name evidence="1" type="ORF">PIB30_031633</name>
</gene>
<proteinExistence type="predicted"/>
<dbReference type="Proteomes" id="UP001341840">
    <property type="component" value="Unassembled WGS sequence"/>
</dbReference>
<sequence>MPKISTIANLQQAAGGDGNAYGGSGRRRRGALDELALESDVFVMEKVPLEFGL</sequence>
<protein>
    <submittedName>
        <fullName evidence="1">Uncharacterized protein</fullName>
    </submittedName>
</protein>
<organism evidence="1 2">
    <name type="scientific">Stylosanthes scabra</name>
    <dbReference type="NCBI Taxonomy" id="79078"/>
    <lineage>
        <taxon>Eukaryota</taxon>
        <taxon>Viridiplantae</taxon>
        <taxon>Streptophyta</taxon>
        <taxon>Embryophyta</taxon>
        <taxon>Tracheophyta</taxon>
        <taxon>Spermatophyta</taxon>
        <taxon>Magnoliopsida</taxon>
        <taxon>eudicotyledons</taxon>
        <taxon>Gunneridae</taxon>
        <taxon>Pentapetalae</taxon>
        <taxon>rosids</taxon>
        <taxon>fabids</taxon>
        <taxon>Fabales</taxon>
        <taxon>Fabaceae</taxon>
        <taxon>Papilionoideae</taxon>
        <taxon>50 kb inversion clade</taxon>
        <taxon>dalbergioids sensu lato</taxon>
        <taxon>Dalbergieae</taxon>
        <taxon>Pterocarpus clade</taxon>
        <taxon>Stylosanthes</taxon>
    </lineage>
</organism>
<comment type="caution">
    <text evidence="1">The sequence shown here is derived from an EMBL/GenBank/DDBJ whole genome shotgun (WGS) entry which is preliminary data.</text>
</comment>
<dbReference type="EMBL" id="JASCZI010181379">
    <property type="protein sequence ID" value="MED6182755.1"/>
    <property type="molecule type" value="Genomic_DNA"/>
</dbReference>